<comment type="caution">
    <text evidence="1">The sequence shown here is derived from an EMBL/GenBank/DDBJ whole genome shotgun (WGS) entry which is preliminary data.</text>
</comment>
<dbReference type="AlphaFoldDB" id="A0A2V4APS4"/>
<evidence type="ECO:0000313" key="2">
    <source>
        <dbReference type="Proteomes" id="UP000249915"/>
    </source>
</evidence>
<evidence type="ECO:0000313" key="1">
    <source>
        <dbReference type="EMBL" id="PXY21126.1"/>
    </source>
</evidence>
<dbReference type="Proteomes" id="UP000249915">
    <property type="component" value="Unassembled WGS sequence"/>
</dbReference>
<reference evidence="1 2" key="1">
    <citation type="submission" date="2016-07" db="EMBL/GenBank/DDBJ databases">
        <title>Draft genome sequence of Prauserella muralis DSM 45305, isolated from a mould-covered wall in an indoor environment.</title>
        <authorList>
            <person name="Ruckert C."/>
            <person name="Albersmeier A."/>
            <person name="Jiang C.-L."/>
            <person name="Jiang Y."/>
            <person name="Kalinowski J."/>
            <person name="Schneider O."/>
            <person name="Winkler A."/>
            <person name="Zotchev S.B."/>
        </authorList>
    </citation>
    <scope>NUCLEOTIDE SEQUENCE [LARGE SCALE GENOMIC DNA]</scope>
    <source>
        <strain evidence="1 2">DSM 45305</strain>
    </source>
</reference>
<organism evidence="1 2">
    <name type="scientific">Prauserella muralis</name>
    <dbReference type="NCBI Taxonomy" id="588067"/>
    <lineage>
        <taxon>Bacteria</taxon>
        <taxon>Bacillati</taxon>
        <taxon>Actinomycetota</taxon>
        <taxon>Actinomycetes</taxon>
        <taxon>Pseudonocardiales</taxon>
        <taxon>Pseudonocardiaceae</taxon>
        <taxon>Prauserella</taxon>
    </lineage>
</organism>
<proteinExistence type="predicted"/>
<protein>
    <submittedName>
        <fullName evidence="1">Uncharacterized protein</fullName>
    </submittedName>
</protein>
<name>A0A2V4APS4_9PSEU</name>
<accession>A0A2V4APS4</accession>
<dbReference type="EMBL" id="MASW01000006">
    <property type="protein sequence ID" value="PXY21126.1"/>
    <property type="molecule type" value="Genomic_DNA"/>
</dbReference>
<dbReference type="RefSeq" id="WP_170160581.1">
    <property type="nucleotide sequence ID" value="NZ_MASW01000006.1"/>
</dbReference>
<sequence length="210" mass="22976">MALGAPYITTAVFKSQYLKLDTASDDDEIDDVLDEVSEEIESHTGRQFNDAGSATLRRFYREDAELVYVDDFHTTAGLVIATDEDDDGVAETTWSASDYQLEPLNGVVEGQPGWPFWTIRAVGDKRFPLARRATVHVTAQWGWAAVPPRVVQACKILAAETLKLRDAPLGVAGFGDFGVVRVRDNPKAANKLAPLVRTPVLAVAREDTGE</sequence>
<gene>
    <name evidence="1" type="ORF">BAY60_27045</name>
</gene>
<keyword evidence="2" id="KW-1185">Reference proteome</keyword>